<comment type="caution">
    <text evidence="4">The sequence shown here is derived from an EMBL/GenBank/DDBJ whole genome shotgun (WGS) entry which is preliminary data.</text>
</comment>
<organism evidence="4 5">
    <name type="scientific">Amycolatopsis thermophila</name>
    <dbReference type="NCBI Taxonomy" id="206084"/>
    <lineage>
        <taxon>Bacteria</taxon>
        <taxon>Bacillati</taxon>
        <taxon>Actinomycetota</taxon>
        <taxon>Actinomycetes</taxon>
        <taxon>Pseudonocardiales</taxon>
        <taxon>Pseudonocardiaceae</taxon>
        <taxon>Amycolatopsis</taxon>
    </lineage>
</organism>
<dbReference type="Proteomes" id="UP001229651">
    <property type="component" value="Unassembled WGS sequence"/>
</dbReference>
<evidence type="ECO:0000313" key="5">
    <source>
        <dbReference type="Proteomes" id="UP001229651"/>
    </source>
</evidence>
<dbReference type="PRINTS" id="PR01438">
    <property type="entry name" value="UNVRSLSTRESS"/>
</dbReference>
<comment type="similarity">
    <text evidence="1">Belongs to the universal stress protein A family.</text>
</comment>
<protein>
    <submittedName>
        <fullName evidence="4">Nucleotide-binding universal stress UspA family protein</fullName>
    </submittedName>
</protein>
<evidence type="ECO:0000259" key="3">
    <source>
        <dbReference type="Pfam" id="PF00582"/>
    </source>
</evidence>
<dbReference type="InterPro" id="IPR014729">
    <property type="entry name" value="Rossmann-like_a/b/a_fold"/>
</dbReference>
<feature type="domain" description="UspA" evidence="3">
    <location>
        <begin position="4"/>
        <end position="124"/>
    </location>
</feature>
<reference evidence="4 5" key="1">
    <citation type="submission" date="2023-07" db="EMBL/GenBank/DDBJ databases">
        <title>Sequencing the genomes of 1000 actinobacteria strains.</title>
        <authorList>
            <person name="Klenk H.-P."/>
        </authorList>
    </citation>
    <scope>NUCLEOTIDE SEQUENCE [LARGE SCALE GENOMIC DNA]</scope>
    <source>
        <strain evidence="4 5">DSM 45805</strain>
    </source>
</reference>
<dbReference type="Pfam" id="PF00582">
    <property type="entry name" value="Usp"/>
    <property type="match status" value="2"/>
</dbReference>
<dbReference type="EMBL" id="JAUSUT010000001">
    <property type="protein sequence ID" value="MDQ0381167.1"/>
    <property type="molecule type" value="Genomic_DNA"/>
</dbReference>
<accession>A0ABU0F0S2</accession>
<dbReference type="SUPFAM" id="SSF52402">
    <property type="entry name" value="Adenine nucleotide alpha hydrolases-like"/>
    <property type="match status" value="2"/>
</dbReference>
<feature type="region of interest" description="Disordered" evidence="2">
    <location>
        <begin position="40"/>
        <end position="66"/>
    </location>
</feature>
<keyword evidence="5" id="KW-1185">Reference proteome</keyword>
<dbReference type="RefSeq" id="WP_306995616.1">
    <property type="nucleotide sequence ID" value="NZ_JAUSUT010000001.1"/>
</dbReference>
<feature type="domain" description="UspA" evidence="3">
    <location>
        <begin position="137"/>
        <end position="274"/>
    </location>
</feature>
<sequence length="274" mass="28613">MNPRSILAGADGSPSALNAVRWAAREAASRRLPLRLVHVAPDGRQPGDRPLEEARRRAEATEPGLEVRTATRTGPAAAALIDEAGTASLVVLGSHGLGGFPGMLLGSVSSALAAHAPCPVVVVRGTLPDDPPPEQGPVVVGVDASPSSDAAIAFAFDAAGRRGAPLTAVHTWTDMSLGETWSVLPIDVDYDEVAEDERRLLAERLAGWSEKYPDVRLIQRTVRDRPVRGLLAAAAGAQLLVVGSRGRHEHHGMGLGSTSQSLLHHAACPVAVVR</sequence>
<dbReference type="PANTHER" id="PTHR46268">
    <property type="entry name" value="STRESS RESPONSE PROTEIN NHAX"/>
    <property type="match status" value="1"/>
</dbReference>
<name>A0ABU0F0S2_9PSEU</name>
<feature type="compositionally biased region" description="Basic and acidic residues" evidence="2">
    <location>
        <begin position="45"/>
        <end position="60"/>
    </location>
</feature>
<dbReference type="Gene3D" id="3.40.50.620">
    <property type="entry name" value="HUPs"/>
    <property type="match status" value="2"/>
</dbReference>
<dbReference type="InterPro" id="IPR006015">
    <property type="entry name" value="Universal_stress_UspA"/>
</dbReference>
<evidence type="ECO:0000256" key="2">
    <source>
        <dbReference type="SAM" id="MobiDB-lite"/>
    </source>
</evidence>
<evidence type="ECO:0000256" key="1">
    <source>
        <dbReference type="ARBA" id="ARBA00008791"/>
    </source>
</evidence>
<dbReference type="InterPro" id="IPR006016">
    <property type="entry name" value="UspA"/>
</dbReference>
<proteinExistence type="inferred from homology"/>
<evidence type="ECO:0000313" key="4">
    <source>
        <dbReference type="EMBL" id="MDQ0381167.1"/>
    </source>
</evidence>
<gene>
    <name evidence="4" type="ORF">FB470_005161</name>
</gene>
<dbReference type="PANTHER" id="PTHR46268:SF6">
    <property type="entry name" value="UNIVERSAL STRESS PROTEIN UP12"/>
    <property type="match status" value="1"/>
</dbReference>